<dbReference type="EMBL" id="QJKF01000001">
    <property type="protein sequence ID" value="PXX70854.1"/>
    <property type="molecule type" value="Genomic_DNA"/>
</dbReference>
<protein>
    <submittedName>
        <fullName evidence="2">Uncharacterized protein DUF4158</fullName>
    </submittedName>
</protein>
<comment type="caution">
    <text evidence="2">The sequence shown here is derived from an EMBL/GenBank/DDBJ whole genome shotgun (WGS) entry which is preliminary data.</text>
</comment>
<dbReference type="Proteomes" id="UP000247569">
    <property type="component" value="Unassembled WGS sequence"/>
</dbReference>
<proteinExistence type="predicted"/>
<organism evidence="2 3">
    <name type="scientific">Nocardia tenerifensis</name>
    <dbReference type="NCBI Taxonomy" id="228006"/>
    <lineage>
        <taxon>Bacteria</taxon>
        <taxon>Bacillati</taxon>
        <taxon>Actinomycetota</taxon>
        <taxon>Actinomycetes</taxon>
        <taxon>Mycobacteriales</taxon>
        <taxon>Nocardiaceae</taxon>
        <taxon>Nocardia</taxon>
    </lineage>
</organism>
<name>A0A318KYD4_9NOCA</name>
<dbReference type="RefSeq" id="WP_157195481.1">
    <property type="nucleotide sequence ID" value="NZ_QJKF01000001.1"/>
</dbReference>
<keyword evidence="3" id="KW-1185">Reference proteome</keyword>
<dbReference type="InterPro" id="IPR025296">
    <property type="entry name" value="DUF4158"/>
</dbReference>
<gene>
    <name evidence="2" type="ORF">DFR70_101275</name>
</gene>
<accession>A0A318KYD4</accession>
<evidence type="ECO:0000259" key="1">
    <source>
        <dbReference type="Pfam" id="PF13700"/>
    </source>
</evidence>
<feature type="domain" description="DUF4158" evidence="1">
    <location>
        <begin position="6"/>
        <end position="170"/>
    </location>
</feature>
<evidence type="ECO:0000313" key="3">
    <source>
        <dbReference type="Proteomes" id="UP000247569"/>
    </source>
</evidence>
<dbReference type="AlphaFoldDB" id="A0A318KYD4"/>
<evidence type="ECO:0000313" key="2">
    <source>
        <dbReference type="EMBL" id="PXX70854.1"/>
    </source>
</evidence>
<dbReference type="Pfam" id="PF13700">
    <property type="entry name" value="DUF4158"/>
    <property type="match status" value="1"/>
</dbReference>
<reference evidence="2 3" key="1">
    <citation type="submission" date="2018-05" db="EMBL/GenBank/DDBJ databases">
        <title>Genomic Encyclopedia of Type Strains, Phase IV (KMG-IV): sequencing the most valuable type-strain genomes for metagenomic binning, comparative biology and taxonomic classification.</title>
        <authorList>
            <person name="Goeker M."/>
        </authorList>
    </citation>
    <scope>NUCLEOTIDE SEQUENCE [LARGE SCALE GENOMIC DNA]</scope>
    <source>
        <strain evidence="2 3">DSM 44704</strain>
    </source>
</reference>
<sequence length="344" mass="38328">MATRVFADEELARLREFPEIGREELFRFFTLSPADLAFVDPGRGRGPADRLGIAIALCTLPWLGFVPDRVVTAPPVAVARLAEQLRVDGTDPFLRPPRPDPHRPFAPGRAVPGWRTAGALELEELDEFLLARAMEHDSPTLLFRLGCEYLISARVIRPGPVSMVERIAHAREQAQRETYDRLAHEFTPARCAELDALLVTDASLGVSRLRWLSTGPVEASAAAVRAEVDKLAFLRGLDADRLDMSVLPAERRRFLATMGRRLTPQALERRDPQRRYPILLTVLAQSGTDVLDEVVALFDQAISAKFGAAERRMQAELAERGKTGEDRQALLRAVVDFPRVRSAR</sequence>